<evidence type="ECO:0000256" key="6">
    <source>
        <dbReference type="ARBA" id="ARBA00022737"/>
    </source>
</evidence>
<feature type="domain" description="Malectin" evidence="11">
    <location>
        <begin position="410"/>
        <end position="593"/>
    </location>
</feature>
<proteinExistence type="predicted"/>
<dbReference type="InterPro" id="IPR032675">
    <property type="entry name" value="LRR_dom_sf"/>
</dbReference>
<dbReference type="Pfam" id="PF11721">
    <property type="entry name" value="Malectin"/>
    <property type="match status" value="1"/>
</dbReference>
<dbReference type="GO" id="GO:0004674">
    <property type="term" value="F:protein serine/threonine kinase activity"/>
    <property type="evidence" value="ECO:0007669"/>
    <property type="project" value="UniProtKB-EC"/>
</dbReference>
<evidence type="ECO:0000256" key="5">
    <source>
        <dbReference type="ARBA" id="ARBA00022729"/>
    </source>
</evidence>
<dbReference type="Gene3D" id="2.60.120.430">
    <property type="entry name" value="Galactose-binding lectin"/>
    <property type="match status" value="1"/>
</dbReference>
<dbReference type="InterPro" id="IPR021720">
    <property type="entry name" value="Malectin_dom"/>
</dbReference>
<dbReference type="InterPro" id="IPR051824">
    <property type="entry name" value="LRR_Rcpt-Like_S/T_Kinase"/>
</dbReference>
<dbReference type="GeneID" id="120251718"/>
<keyword evidence="7" id="KW-0547">Nucleotide-binding</keyword>
<evidence type="ECO:0000259" key="11">
    <source>
        <dbReference type="Pfam" id="PF11721"/>
    </source>
</evidence>
<gene>
    <name evidence="13" type="primary">LOC120251718</name>
</gene>
<dbReference type="GO" id="GO:0005524">
    <property type="term" value="F:ATP binding"/>
    <property type="evidence" value="ECO:0007669"/>
    <property type="project" value="UniProtKB-KW"/>
</dbReference>
<evidence type="ECO:0000256" key="8">
    <source>
        <dbReference type="ARBA" id="ARBA00022840"/>
    </source>
</evidence>
<evidence type="ECO:0000313" key="12">
    <source>
        <dbReference type="Proteomes" id="UP001515500"/>
    </source>
</evidence>
<dbReference type="AlphaFoldDB" id="A0AB40AMZ6"/>
<evidence type="ECO:0000256" key="2">
    <source>
        <dbReference type="ARBA" id="ARBA00022553"/>
    </source>
</evidence>
<evidence type="ECO:0000256" key="1">
    <source>
        <dbReference type="ARBA" id="ARBA00012513"/>
    </source>
</evidence>
<keyword evidence="8" id="KW-0067">ATP-binding</keyword>
<evidence type="ECO:0000256" key="10">
    <source>
        <dbReference type="SAM" id="SignalP"/>
    </source>
</evidence>
<dbReference type="Proteomes" id="UP001515500">
    <property type="component" value="Chromosome 20"/>
</dbReference>
<dbReference type="FunFam" id="2.60.120.430:FF:000004">
    <property type="entry name" value="Putative leucine-rich repeat receptor-like serine/threonine-protein kinase"/>
    <property type="match status" value="1"/>
</dbReference>
<sequence>MRSIHGVVSMFFFLYFVVWSCFEIFHCQAQPLPQHEVEALKKIGSQLGKQWDFAVDPCSGSSGWVNSTSDKDFTSNVTCGACTAASCHVISIILKSQNLTGSLPDDFSALTSLQTIDLSRNYLSGTIPVAWASLPLTKLALLGNRISGSIPEELGDISTLQELILEDNFIEGAIPHSLGKLVNLEGLLISGNNFSGQLPDSLGNLRNLTNLRIDGNPISGKIPSFVGNWTKLQRLDMQGTSMEGPFPPIFSTLESLTELRVTDLAGGDGTFPPLQNMIEMKELVLRNLSISGELPVYIGNMANLKVLDLSFNNLTGQIPVNFSMLNKLKFMYLTANQLTGAIPEWIQGRKKHNIDLSYNSFDGSDAPAYCPLSSNLNLVSSYSSTFTDNKSIASCLRKSQPCSGKARNYNLFINCGGGPVTVGDNEYQADVDSEGPSIYSSFDEKWAYSSTGDFVGNEDQQYIVTNVSALNSNLPNPELYMSARLNPLSLKYYGLCLQNGIYTVNLHFAEIMFTDDQTFASLGRRYFDVSIQGEKVLRDFNIANEANGTGQAIIKSFNANVSNNTLEIHFQWAGKGTTAIPHRSVYGPLISAISVTPNFEPDTSDSRLSTGALLCWSLRRTPLKFIIAILFNILTFI</sequence>
<accession>A0AB40AMZ6</accession>
<keyword evidence="6" id="KW-0677">Repeat</keyword>
<dbReference type="Gene3D" id="3.80.10.10">
    <property type="entry name" value="Ribonuclease Inhibitor"/>
    <property type="match status" value="3"/>
</dbReference>
<keyword evidence="2" id="KW-0597">Phosphoprotein</keyword>
<dbReference type="Pfam" id="PF13855">
    <property type="entry name" value="LRR_8"/>
    <property type="match status" value="2"/>
</dbReference>
<evidence type="ECO:0000256" key="3">
    <source>
        <dbReference type="ARBA" id="ARBA00022614"/>
    </source>
</evidence>
<dbReference type="InterPro" id="IPR001611">
    <property type="entry name" value="Leu-rich_rpt"/>
</dbReference>
<keyword evidence="12" id="KW-1185">Reference proteome</keyword>
<evidence type="ECO:0000256" key="4">
    <source>
        <dbReference type="ARBA" id="ARBA00022679"/>
    </source>
</evidence>
<dbReference type="PRINTS" id="PR00019">
    <property type="entry name" value="LEURICHRPT"/>
</dbReference>
<feature type="signal peptide" evidence="10">
    <location>
        <begin position="1"/>
        <end position="29"/>
    </location>
</feature>
<dbReference type="RefSeq" id="XP_039116287.1">
    <property type="nucleotide sequence ID" value="XM_039260353.1"/>
</dbReference>
<reference evidence="13" key="1">
    <citation type="submission" date="2025-08" db="UniProtKB">
        <authorList>
            <consortium name="RefSeq"/>
        </authorList>
    </citation>
    <scope>IDENTIFICATION</scope>
</reference>
<keyword evidence="4" id="KW-0808">Transferase</keyword>
<dbReference type="FunFam" id="3.80.10.10:FF:000041">
    <property type="entry name" value="LRR receptor-like serine/threonine-protein kinase ERECTA"/>
    <property type="match status" value="3"/>
</dbReference>
<dbReference type="PANTHER" id="PTHR48006:SF60">
    <property type="entry name" value="PROTEIN KINASE DOMAIN-CONTAINING PROTEIN"/>
    <property type="match status" value="1"/>
</dbReference>
<dbReference type="EC" id="2.7.11.1" evidence="1"/>
<protein>
    <recommendedName>
        <fullName evidence="1">non-specific serine/threonine protein kinase</fullName>
        <ecNumber evidence="1">2.7.11.1</ecNumber>
    </recommendedName>
</protein>
<keyword evidence="5 10" id="KW-0732">Signal</keyword>
<dbReference type="PANTHER" id="PTHR48006">
    <property type="entry name" value="LEUCINE-RICH REPEAT-CONTAINING PROTEIN DDB_G0281931-RELATED"/>
    <property type="match status" value="1"/>
</dbReference>
<dbReference type="Pfam" id="PF00560">
    <property type="entry name" value="LRR_1"/>
    <property type="match status" value="1"/>
</dbReference>
<feature type="chain" id="PRO_5044335331" description="non-specific serine/threonine protein kinase" evidence="10">
    <location>
        <begin position="30"/>
        <end position="637"/>
    </location>
</feature>
<dbReference type="SUPFAM" id="SSF52058">
    <property type="entry name" value="L domain-like"/>
    <property type="match status" value="1"/>
</dbReference>
<evidence type="ECO:0000256" key="9">
    <source>
        <dbReference type="ARBA" id="ARBA00023180"/>
    </source>
</evidence>
<name>A0AB40AMZ6_DIOCR</name>
<evidence type="ECO:0000313" key="13">
    <source>
        <dbReference type="RefSeq" id="XP_039116287.1"/>
    </source>
</evidence>
<evidence type="ECO:0000256" key="7">
    <source>
        <dbReference type="ARBA" id="ARBA00022741"/>
    </source>
</evidence>
<organism evidence="12 13">
    <name type="scientific">Dioscorea cayennensis subsp. rotundata</name>
    <name type="common">White Guinea yam</name>
    <name type="synonym">Dioscorea rotundata</name>
    <dbReference type="NCBI Taxonomy" id="55577"/>
    <lineage>
        <taxon>Eukaryota</taxon>
        <taxon>Viridiplantae</taxon>
        <taxon>Streptophyta</taxon>
        <taxon>Embryophyta</taxon>
        <taxon>Tracheophyta</taxon>
        <taxon>Spermatophyta</taxon>
        <taxon>Magnoliopsida</taxon>
        <taxon>Liliopsida</taxon>
        <taxon>Dioscoreales</taxon>
        <taxon>Dioscoreaceae</taxon>
        <taxon>Dioscorea</taxon>
    </lineage>
</organism>
<keyword evidence="3" id="KW-0433">Leucine-rich repeat</keyword>
<keyword evidence="9" id="KW-0325">Glycoprotein</keyword>